<evidence type="ECO:0000256" key="1">
    <source>
        <dbReference type="SAM" id="SignalP"/>
    </source>
</evidence>
<dbReference type="AlphaFoldDB" id="A0A4R3NTC4"/>
<name>A0A4R3NTC4_9HYPH</name>
<keyword evidence="1" id="KW-0732">Signal</keyword>
<gene>
    <name evidence="2" type="ORF">EDC90_10098</name>
</gene>
<comment type="caution">
    <text evidence="2">The sequence shown here is derived from an EMBL/GenBank/DDBJ whole genome shotgun (WGS) entry which is preliminary data.</text>
</comment>
<feature type="chain" id="PRO_5021009528" evidence="1">
    <location>
        <begin position="31"/>
        <end position="184"/>
    </location>
</feature>
<proteinExistence type="predicted"/>
<dbReference type="Proteomes" id="UP000295097">
    <property type="component" value="Unassembled WGS sequence"/>
</dbReference>
<dbReference type="RefSeq" id="WP_132310285.1">
    <property type="nucleotide sequence ID" value="NZ_SMAR01000009.1"/>
</dbReference>
<accession>A0A4R3NTC4</accession>
<organism evidence="2 3">
    <name type="scientific">Martelella mediterranea</name>
    <dbReference type="NCBI Taxonomy" id="293089"/>
    <lineage>
        <taxon>Bacteria</taxon>
        <taxon>Pseudomonadati</taxon>
        <taxon>Pseudomonadota</taxon>
        <taxon>Alphaproteobacteria</taxon>
        <taxon>Hyphomicrobiales</taxon>
        <taxon>Aurantimonadaceae</taxon>
        <taxon>Martelella</taxon>
    </lineage>
</organism>
<feature type="signal peptide" evidence="1">
    <location>
        <begin position="1"/>
        <end position="30"/>
    </location>
</feature>
<protein>
    <submittedName>
        <fullName evidence="2">Uncharacterized protein</fullName>
    </submittedName>
</protein>
<dbReference type="EMBL" id="SMAR01000009">
    <property type="protein sequence ID" value="TCT40286.1"/>
    <property type="molecule type" value="Genomic_DNA"/>
</dbReference>
<reference evidence="2 3" key="1">
    <citation type="submission" date="2019-03" db="EMBL/GenBank/DDBJ databases">
        <title>Freshwater and sediment microbial communities from various areas in North America, analyzing microbe dynamics in response to fracking.</title>
        <authorList>
            <person name="Lamendella R."/>
        </authorList>
    </citation>
    <scope>NUCLEOTIDE SEQUENCE [LARGE SCALE GENOMIC DNA]</scope>
    <source>
        <strain evidence="2 3">175.2</strain>
    </source>
</reference>
<sequence>MTRCLARSAMLRCCAALSLAVLVSPLVAKAESNDDAFFQDVAGRWQGSGKIIEGKLKGKRFRCTLDGVPATAPEEGFRLEGSCRSGLLSHKVTAAFLRDGDGYHGHFLDGEDGEGLDVTGGIVKNRTAIIDVKREKVTGAVVTNLMSDDDLNITVMIRGHTKFVPVIGLSLKRQTDGTTVGSIK</sequence>
<keyword evidence="3" id="KW-1185">Reference proteome</keyword>
<evidence type="ECO:0000313" key="2">
    <source>
        <dbReference type="EMBL" id="TCT40286.1"/>
    </source>
</evidence>
<evidence type="ECO:0000313" key="3">
    <source>
        <dbReference type="Proteomes" id="UP000295097"/>
    </source>
</evidence>
<dbReference type="OrthoDB" id="7915172at2"/>